<feature type="non-terminal residue" evidence="1">
    <location>
        <position position="151"/>
    </location>
</feature>
<sequence>KERSKNRLWATAEPPLRGHTRRARAEGGDAYLHTLETPVLALTLADGLDDNPEACHSPSSSKAKSTSTCCTRKSKKLGARASASASALWTPARSNLAVLETLHHPRSSGESARCSIPTLNHSESLSPFALFPLNRKDVGQTGREGTNIPKL</sequence>
<comment type="caution">
    <text evidence="1">The sequence shown here is derived from an EMBL/GenBank/DDBJ whole genome shotgun (WGS) entry which is preliminary data.</text>
</comment>
<accession>A0A9N7YFR4</accession>
<evidence type="ECO:0000313" key="1">
    <source>
        <dbReference type="EMBL" id="CAB1424922.1"/>
    </source>
</evidence>
<proteinExistence type="predicted"/>
<organism evidence="1 2">
    <name type="scientific">Pleuronectes platessa</name>
    <name type="common">European plaice</name>
    <dbReference type="NCBI Taxonomy" id="8262"/>
    <lineage>
        <taxon>Eukaryota</taxon>
        <taxon>Metazoa</taxon>
        <taxon>Chordata</taxon>
        <taxon>Craniata</taxon>
        <taxon>Vertebrata</taxon>
        <taxon>Euteleostomi</taxon>
        <taxon>Actinopterygii</taxon>
        <taxon>Neopterygii</taxon>
        <taxon>Teleostei</taxon>
        <taxon>Neoteleostei</taxon>
        <taxon>Acanthomorphata</taxon>
        <taxon>Carangaria</taxon>
        <taxon>Pleuronectiformes</taxon>
        <taxon>Pleuronectoidei</taxon>
        <taxon>Pleuronectidae</taxon>
        <taxon>Pleuronectes</taxon>
    </lineage>
</organism>
<keyword evidence="2" id="KW-1185">Reference proteome</keyword>
<gene>
    <name evidence="1" type="ORF">PLEPLA_LOCUS12851</name>
</gene>
<name>A0A9N7YFR4_PLEPL</name>
<dbReference type="Proteomes" id="UP001153269">
    <property type="component" value="Unassembled WGS sequence"/>
</dbReference>
<reference evidence="1" key="1">
    <citation type="submission" date="2020-03" db="EMBL/GenBank/DDBJ databases">
        <authorList>
            <person name="Weist P."/>
        </authorList>
    </citation>
    <scope>NUCLEOTIDE SEQUENCE</scope>
</reference>
<dbReference type="AlphaFoldDB" id="A0A9N7YFR4"/>
<evidence type="ECO:0000313" key="2">
    <source>
        <dbReference type="Proteomes" id="UP001153269"/>
    </source>
</evidence>
<dbReference type="EMBL" id="CADEAL010000765">
    <property type="protein sequence ID" value="CAB1424922.1"/>
    <property type="molecule type" value="Genomic_DNA"/>
</dbReference>
<protein>
    <submittedName>
        <fullName evidence="1">Uncharacterized protein</fullName>
    </submittedName>
</protein>